<dbReference type="SMR" id="A0A1H9WGG0"/>
<name>A0A1H9WGG0_9ACTN</name>
<accession>A0A1H9WGG0</accession>
<keyword evidence="4" id="KW-1185">Reference proteome</keyword>
<dbReference type="GO" id="GO:0046872">
    <property type="term" value="F:metal ion binding"/>
    <property type="evidence" value="ECO:0007669"/>
    <property type="project" value="UniProtKB-KW"/>
</dbReference>
<sequence>MPRNVTFTIPFPPRYNPHYSHAQRKNLDWLRRHGMVTGQQAVDLYLSWDLADLAARCWPEADAADLSLTVDLKSFYFLFDDQFDGPQGSDPPAVAEVCHELIGIAHQDADTTPRSAAARAFADLWARCRSGMSSAWIARAACDWERYFASYPYESWHRSTRQVPDMDDCLEIRRGSAATESVVGMVERLNRIEVPRTAFHSPQLRLMRRTAVDVPFIANDVYSYEKETARGDVYNILVALQDAHACTLDEAVRRARAMVDRSVDRFLRVRSELPRLCEALGLDDAERSAVLRYAKGLEDWLRGHNDWMMRTVRYTPGGTPDPDRPGYAESLIGIG</sequence>
<dbReference type="InterPro" id="IPR034686">
    <property type="entry name" value="Terpene_cyclase-like_2"/>
</dbReference>
<dbReference type="InterPro" id="IPR008949">
    <property type="entry name" value="Isoprenoid_synthase_dom_sf"/>
</dbReference>
<dbReference type="SFLD" id="SFLDS00005">
    <property type="entry name" value="Isoprenoid_Synthase_Type_I"/>
    <property type="match status" value="1"/>
</dbReference>
<keyword evidence="2" id="KW-0479">Metal-binding</keyword>
<reference evidence="4" key="1">
    <citation type="submission" date="2016-10" db="EMBL/GenBank/DDBJ databases">
        <authorList>
            <person name="Varghese N."/>
            <person name="Submissions S."/>
        </authorList>
    </citation>
    <scope>NUCLEOTIDE SEQUENCE [LARGE SCALE GENOMIC DNA]</scope>
    <source>
        <strain evidence="4">CGMCC 4.6825</strain>
    </source>
</reference>
<dbReference type="Proteomes" id="UP000182841">
    <property type="component" value="Unassembled WGS sequence"/>
</dbReference>
<dbReference type="SUPFAM" id="SSF48576">
    <property type="entry name" value="Terpenoid synthases"/>
    <property type="match status" value="1"/>
</dbReference>
<comment type="cofactor">
    <cofactor evidence="2">
        <name>Mg(2+)</name>
        <dbReference type="ChEBI" id="CHEBI:18420"/>
    </cofactor>
</comment>
<dbReference type="OrthoDB" id="3676909at2"/>
<dbReference type="SFLD" id="SFLDG01020">
    <property type="entry name" value="Terpene_Cyclase_Like_2"/>
    <property type="match status" value="1"/>
</dbReference>
<dbReference type="PANTHER" id="PTHR35201">
    <property type="entry name" value="TERPENE SYNTHASE"/>
    <property type="match status" value="1"/>
</dbReference>
<gene>
    <name evidence="3" type="ORF">SAMN05421870_117138</name>
</gene>
<dbReference type="Gene3D" id="1.10.600.10">
    <property type="entry name" value="Farnesyl Diphosphate Synthase"/>
    <property type="match status" value="1"/>
</dbReference>
<protein>
    <recommendedName>
        <fullName evidence="2">Terpene synthase</fullName>
        <ecNumber evidence="2">4.2.3.-</ecNumber>
    </recommendedName>
</protein>
<dbReference type="RefSeq" id="WP_075003145.1">
    <property type="nucleotide sequence ID" value="NZ_FOGO01000017.1"/>
</dbReference>
<dbReference type="Pfam" id="PF19086">
    <property type="entry name" value="Terpene_syn_C_2"/>
    <property type="match status" value="1"/>
</dbReference>
<organism evidence="3 4">
    <name type="scientific">Streptomyces qinglanensis</name>
    <dbReference type="NCBI Taxonomy" id="943816"/>
    <lineage>
        <taxon>Bacteria</taxon>
        <taxon>Bacillati</taxon>
        <taxon>Actinomycetota</taxon>
        <taxon>Actinomycetes</taxon>
        <taxon>Kitasatosporales</taxon>
        <taxon>Streptomycetaceae</taxon>
        <taxon>Streptomyces</taxon>
    </lineage>
</organism>
<evidence type="ECO:0000313" key="4">
    <source>
        <dbReference type="Proteomes" id="UP000182841"/>
    </source>
</evidence>
<evidence type="ECO:0000256" key="2">
    <source>
        <dbReference type="RuleBase" id="RU366034"/>
    </source>
</evidence>
<comment type="similarity">
    <text evidence="2">Belongs to the terpene synthase family.</text>
</comment>
<proteinExistence type="inferred from homology"/>
<dbReference type="GO" id="GO:0010333">
    <property type="term" value="F:terpene synthase activity"/>
    <property type="evidence" value="ECO:0007669"/>
    <property type="project" value="InterPro"/>
</dbReference>
<evidence type="ECO:0000256" key="1">
    <source>
        <dbReference type="ARBA" id="ARBA00023239"/>
    </source>
</evidence>
<dbReference type="EMBL" id="FOGO01000017">
    <property type="protein sequence ID" value="SES32980.1"/>
    <property type="molecule type" value="Genomic_DNA"/>
</dbReference>
<keyword evidence="2" id="KW-0460">Magnesium</keyword>
<keyword evidence="1 2" id="KW-0456">Lyase</keyword>
<dbReference type="EC" id="4.2.3.-" evidence="2"/>
<evidence type="ECO:0000313" key="3">
    <source>
        <dbReference type="EMBL" id="SES32980.1"/>
    </source>
</evidence>
<dbReference type="AlphaFoldDB" id="A0A1H9WGG0"/>
<dbReference type="PANTHER" id="PTHR35201:SF4">
    <property type="entry name" value="BETA-PINACENE SYNTHASE-RELATED"/>
    <property type="match status" value="1"/>
</dbReference>